<evidence type="ECO:0000313" key="3">
    <source>
        <dbReference type="Proteomes" id="UP001597542"/>
    </source>
</evidence>
<comment type="caution">
    <text evidence="2">The sequence shown here is derived from an EMBL/GenBank/DDBJ whole genome shotgun (WGS) entry which is preliminary data.</text>
</comment>
<sequence length="200" mass="20723">MSRVTERGTGDSGTPLEAEIVRENFAKVLALLRTVRDLAHDPAGGRRRGLAAGAQRVAGMLTWRTARVSTSPSGGGRCVLIAVSRGGLMSVRLTVGEDKPSRRSATGATGTDRVGNAAASGGLAGSGSPAPSVRDPVSGLEILRKDPALRQAELGRGIPPHCRDAVSGLARECARSWADFARRLEGRSQLTGSSAENSVD</sequence>
<keyword evidence="3" id="KW-1185">Reference proteome</keyword>
<dbReference type="RefSeq" id="WP_344273533.1">
    <property type="nucleotide sequence ID" value="NZ_BAAAHV010000011.1"/>
</dbReference>
<organism evidence="2 3">
    <name type="scientific">Amycolatopsis albidoflavus</name>
    <dbReference type="NCBI Taxonomy" id="102226"/>
    <lineage>
        <taxon>Bacteria</taxon>
        <taxon>Bacillati</taxon>
        <taxon>Actinomycetota</taxon>
        <taxon>Actinomycetes</taxon>
        <taxon>Pseudonocardiales</taxon>
        <taxon>Pseudonocardiaceae</taxon>
        <taxon>Amycolatopsis</taxon>
    </lineage>
</organism>
<evidence type="ECO:0008006" key="4">
    <source>
        <dbReference type="Google" id="ProtNLM"/>
    </source>
</evidence>
<evidence type="ECO:0000313" key="2">
    <source>
        <dbReference type="EMBL" id="MFD2481541.1"/>
    </source>
</evidence>
<reference evidence="3" key="1">
    <citation type="journal article" date="2019" name="Int. J. Syst. Evol. Microbiol.">
        <title>The Global Catalogue of Microorganisms (GCM) 10K type strain sequencing project: providing services to taxonomists for standard genome sequencing and annotation.</title>
        <authorList>
            <consortium name="The Broad Institute Genomics Platform"/>
            <consortium name="The Broad Institute Genome Sequencing Center for Infectious Disease"/>
            <person name="Wu L."/>
            <person name="Ma J."/>
        </authorList>
    </citation>
    <scope>NUCLEOTIDE SEQUENCE [LARGE SCALE GENOMIC DNA]</scope>
    <source>
        <strain evidence="3">CGMCC 4.7638</strain>
    </source>
</reference>
<feature type="compositionally biased region" description="Low complexity" evidence="1">
    <location>
        <begin position="117"/>
        <end position="132"/>
    </location>
</feature>
<name>A0ABW5HXX3_9PSEU</name>
<accession>A0ABW5HXX3</accession>
<dbReference type="Proteomes" id="UP001597542">
    <property type="component" value="Unassembled WGS sequence"/>
</dbReference>
<feature type="region of interest" description="Disordered" evidence="1">
    <location>
        <begin position="96"/>
        <end position="136"/>
    </location>
</feature>
<gene>
    <name evidence="2" type="ORF">ACFSUT_14760</name>
</gene>
<dbReference type="EMBL" id="JBHUKQ010000010">
    <property type="protein sequence ID" value="MFD2481541.1"/>
    <property type="molecule type" value="Genomic_DNA"/>
</dbReference>
<evidence type="ECO:0000256" key="1">
    <source>
        <dbReference type="SAM" id="MobiDB-lite"/>
    </source>
</evidence>
<protein>
    <recommendedName>
        <fullName evidence="4">MarR family transcriptional regulator</fullName>
    </recommendedName>
</protein>
<proteinExistence type="predicted"/>